<dbReference type="PANTHER" id="PTHR36617">
    <property type="entry name" value="PROTEIN, PUTATIVE-RELATED"/>
    <property type="match status" value="1"/>
</dbReference>
<dbReference type="AlphaFoldDB" id="A0A5D3C7F0"/>
<accession>A0A5D3C7F0</accession>
<proteinExistence type="predicted"/>
<protein>
    <submittedName>
        <fullName evidence="1">Uncharacterized protein</fullName>
    </submittedName>
</protein>
<name>A0A5D3C7F0_CUCMM</name>
<evidence type="ECO:0000313" key="1">
    <source>
        <dbReference type="EMBL" id="TYK07811.1"/>
    </source>
</evidence>
<dbReference type="EMBL" id="SSTD01013081">
    <property type="protein sequence ID" value="TYK07811.1"/>
    <property type="molecule type" value="Genomic_DNA"/>
</dbReference>
<dbReference type="Proteomes" id="UP000321947">
    <property type="component" value="Unassembled WGS sequence"/>
</dbReference>
<organism evidence="1 2">
    <name type="scientific">Cucumis melo var. makuwa</name>
    <name type="common">Oriental melon</name>
    <dbReference type="NCBI Taxonomy" id="1194695"/>
    <lineage>
        <taxon>Eukaryota</taxon>
        <taxon>Viridiplantae</taxon>
        <taxon>Streptophyta</taxon>
        <taxon>Embryophyta</taxon>
        <taxon>Tracheophyta</taxon>
        <taxon>Spermatophyta</taxon>
        <taxon>Magnoliopsida</taxon>
        <taxon>eudicotyledons</taxon>
        <taxon>Gunneridae</taxon>
        <taxon>Pentapetalae</taxon>
        <taxon>rosids</taxon>
        <taxon>fabids</taxon>
        <taxon>Cucurbitales</taxon>
        <taxon>Cucurbitaceae</taxon>
        <taxon>Benincaseae</taxon>
        <taxon>Cucumis</taxon>
    </lineage>
</organism>
<sequence length="139" mass="15932">MGVYFSPVLLCGLRIGSFRHKNNALLTKWLWRFSKEDNALWRCLIVAIYGLEKSGWSTKAPSKGRSYRLWAGILKHKETFLNFSAFLLGEGTKIKFWKDSWCDVQPLAETFPSLFSLSLNKNALVADCWCNVSFLEFGP</sequence>
<evidence type="ECO:0000313" key="2">
    <source>
        <dbReference type="Proteomes" id="UP000321947"/>
    </source>
</evidence>
<dbReference type="PANTHER" id="PTHR36617:SF15">
    <property type="entry name" value="REVERSE TRANSCRIPTASE ZINC-BINDING DOMAIN-CONTAINING PROTEIN"/>
    <property type="match status" value="1"/>
</dbReference>
<reference evidence="1 2" key="1">
    <citation type="submission" date="2019-08" db="EMBL/GenBank/DDBJ databases">
        <title>Draft genome sequences of two oriental melons (Cucumis melo L. var makuwa).</title>
        <authorList>
            <person name="Kwon S.-Y."/>
        </authorList>
    </citation>
    <scope>NUCLEOTIDE SEQUENCE [LARGE SCALE GENOMIC DNA]</scope>
    <source>
        <strain evidence="2">cv. Chang Bougi</strain>
        <tissue evidence="1">Leaf</tissue>
    </source>
</reference>
<gene>
    <name evidence="1" type="ORF">E5676_scaffold1737G001050</name>
</gene>
<comment type="caution">
    <text evidence="1">The sequence shown here is derived from an EMBL/GenBank/DDBJ whole genome shotgun (WGS) entry which is preliminary data.</text>
</comment>